<dbReference type="AlphaFoldDB" id="A0A7J7JTX9"/>
<reference evidence="4" key="1">
    <citation type="submission" date="2020-06" db="EMBL/GenBank/DDBJ databases">
        <title>Draft genome of Bugula neritina, a colonial animal packing powerful symbionts and potential medicines.</title>
        <authorList>
            <person name="Rayko M."/>
        </authorList>
    </citation>
    <scope>NUCLEOTIDE SEQUENCE [LARGE SCALE GENOMIC DNA]</scope>
    <source>
        <strain evidence="4">Kwan_BN1</strain>
    </source>
</reference>
<dbReference type="OrthoDB" id="2501249at2759"/>
<dbReference type="GO" id="GO:0005840">
    <property type="term" value="C:ribosome"/>
    <property type="evidence" value="ECO:0007669"/>
    <property type="project" value="UniProtKB-KW"/>
</dbReference>
<dbReference type="Proteomes" id="UP000593567">
    <property type="component" value="Unassembled WGS sequence"/>
</dbReference>
<dbReference type="PANTHER" id="PTHR21109:SF0">
    <property type="entry name" value="SMALL RIBOSOMAL SUBUNIT PROTEIN BS21M"/>
    <property type="match status" value="1"/>
</dbReference>
<dbReference type="GO" id="GO:0003735">
    <property type="term" value="F:structural constituent of ribosome"/>
    <property type="evidence" value="ECO:0007669"/>
    <property type="project" value="InterPro"/>
</dbReference>
<dbReference type="Pfam" id="PF01165">
    <property type="entry name" value="Ribosomal_S21"/>
    <property type="match status" value="1"/>
</dbReference>
<dbReference type="GO" id="GO:0006412">
    <property type="term" value="P:translation"/>
    <property type="evidence" value="ECO:0007669"/>
    <property type="project" value="InterPro"/>
</dbReference>
<evidence type="ECO:0000256" key="3">
    <source>
        <dbReference type="ARBA" id="ARBA00023274"/>
    </source>
</evidence>
<dbReference type="NCBIfam" id="TIGR00030">
    <property type="entry name" value="S21p"/>
    <property type="match status" value="1"/>
</dbReference>
<comment type="similarity">
    <text evidence="1">Belongs to the bacterial ribosomal protein bS21 family.</text>
</comment>
<keyword evidence="2" id="KW-0689">Ribosomal protein</keyword>
<name>A0A7J7JTX9_BUGNE</name>
<evidence type="ECO:0000256" key="1">
    <source>
        <dbReference type="ARBA" id="ARBA00006640"/>
    </source>
</evidence>
<dbReference type="GO" id="GO:1990904">
    <property type="term" value="C:ribonucleoprotein complex"/>
    <property type="evidence" value="ECO:0007669"/>
    <property type="project" value="UniProtKB-KW"/>
</dbReference>
<keyword evidence="3" id="KW-0687">Ribonucleoprotein</keyword>
<keyword evidence="5" id="KW-1185">Reference proteome</keyword>
<dbReference type="PANTHER" id="PTHR21109">
    <property type="entry name" value="MITOCHONDRIAL 28S RIBOSOMAL PROTEIN S21"/>
    <property type="match status" value="1"/>
</dbReference>
<proteinExistence type="inferred from homology"/>
<dbReference type="InterPro" id="IPR001911">
    <property type="entry name" value="Ribosomal_bS21"/>
</dbReference>
<accession>A0A7J7JTX9</accession>
<evidence type="ECO:0000313" key="5">
    <source>
        <dbReference type="Proteomes" id="UP000593567"/>
    </source>
</evidence>
<protein>
    <submittedName>
        <fullName evidence="4">MRPS21</fullName>
    </submittedName>
</protein>
<sequence length="87" mass="10689">MPIRHARFFARTVLVEGANVDAAYRNLERIMTNDKISSEVRLRRYREKPYEERNRLAFEKCKRIYNIEMKRKIDFLLQKSRFDPYNC</sequence>
<comment type="caution">
    <text evidence="4">The sequence shown here is derived from an EMBL/GenBank/DDBJ whole genome shotgun (WGS) entry which is preliminary data.</text>
</comment>
<evidence type="ECO:0000313" key="4">
    <source>
        <dbReference type="EMBL" id="KAF6029829.1"/>
    </source>
</evidence>
<evidence type="ECO:0000256" key="2">
    <source>
        <dbReference type="ARBA" id="ARBA00022980"/>
    </source>
</evidence>
<dbReference type="EMBL" id="VXIV02001785">
    <property type="protein sequence ID" value="KAF6029829.1"/>
    <property type="molecule type" value="Genomic_DNA"/>
</dbReference>
<gene>
    <name evidence="4" type="ORF">EB796_011867</name>
</gene>
<organism evidence="4 5">
    <name type="scientific">Bugula neritina</name>
    <name type="common">Brown bryozoan</name>
    <name type="synonym">Sertularia neritina</name>
    <dbReference type="NCBI Taxonomy" id="10212"/>
    <lineage>
        <taxon>Eukaryota</taxon>
        <taxon>Metazoa</taxon>
        <taxon>Spiralia</taxon>
        <taxon>Lophotrochozoa</taxon>
        <taxon>Bryozoa</taxon>
        <taxon>Gymnolaemata</taxon>
        <taxon>Cheilostomatida</taxon>
        <taxon>Flustrina</taxon>
        <taxon>Buguloidea</taxon>
        <taxon>Bugulidae</taxon>
        <taxon>Bugula</taxon>
    </lineage>
</organism>